<keyword evidence="3" id="KW-1185">Reference proteome</keyword>
<keyword evidence="1" id="KW-1133">Transmembrane helix</keyword>
<organism evidence="2 3">
    <name type="scientific">Sphaerotilus microaerophilus</name>
    <dbReference type="NCBI Taxonomy" id="2914710"/>
    <lineage>
        <taxon>Bacteria</taxon>
        <taxon>Pseudomonadati</taxon>
        <taxon>Pseudomonadota</taxon>
        <taxon>Betaproteobacteria</taxon>
        <taxon>Burkholderiales</taxon>
        <taxon>Sphaerotilaceae</taxon>
        <taxon>Sphaerotilus</taxon>
    </lineage>
</organism>
<dbReference type="RefSeq" id="WP_251970982.1">
    <property type="nucleotide sequence ID" value="NZ_AP025730.1"/>
</dbReference>
<proteinExistence type="predicted"/>
<protein>
    <submittedName>
        <fullName evidence="2">Uncharacterized protein</fullName>
    </submittedName>
</protein>
<keyword evidence="1" id="KW-0812">Transmembrane</keyword>
<gene>
    <name evidence="2" type="ORF">CATMQ487_47920</name>
</gene>
<evidence type="ECO:0000313" key="3">
    <source>
        <dbReference type="Proteomes" id="UP001057498"/>
    </source>
</evidence>
<evidence type="ECO:0000256" key="1">
    <source>
        <dbReference type="SAM" id="Phobius"/>
    </source>
</evidence>
<feature type="transmembrane region" description="Helical" evidence="1">
    <location>
        <begin position="24"/>
        <end position="48"/>
    </location>
</feature>
<dbReference type="Proteomes" id="UP001057498">
    <property type="component" value="Chromosome"/>
</dbReference>
<evidence type="ECO:0000313" key="2">
    <source>
        <dbReference type="EMBL" id="BDI07822.1"/>
    </source>
</evidence>
<accession>A0ABN6PUI4</accession>
<feature type="transmembrane region" description="Helical" evidence="1">
    <location>
        <begin position="60"/>
        <end position="78"/>
    </location>
</feature>
<reference evidence="2" key="1">
    <citation type="submission" date="2022-04" db="EMBL/GenBank/DDBJ databases">
        <title>Whole genome sequence of Sphaerotilus sp. FB-5.</title>
        <authorList>
            <person name="Takeda M."/>
            <person name="Narihara S."/>
            <person name="Akimoto M."/>
            <person name="Akimoto R."/>
            <person name="Nishiyashiki S."/>
            <person name="Murakami T."/>
        </authorList>
    </citation>
    <scope>NUCLEOTIDE SEQUENCE</scope>
    <source>
        <strain evidence="2">FB-5</strain>
    </source>
</reference>
<sequence>MSAVAEILFDICDPKFGCGFGLQFGAGLAGIVAFLAGVVLLCGLAAYTGATGRLVPQRRTLIAAALLGFIVGTVWTLVATGTYM</sequence>
<name>A0ABN6PUI4_9BURK</name>
<dbReference type="EMBL" id="AP025730">
    <property type="protein sequence ID" value="BDI07822.1"/>
    <property type="molecule type" value="Genomic_DNA"/>
</dbReference>
<keyword evidence="1" id="KW-0472">Membrane</keyword>